<feature type="transmembrane region" description="Helical" evidence="6">
    <location>
        <begin position="73"/>
        <end position="92"/>
    </location>
</feature>
<keyword evidence="5 6" id="KW-0472">Membrane</keyword>
<sequence>MTDASNLRGALYMMASMASFTLNDACVKLLADDVPLFQIVFLRGLLTTALMAMTVAAFGRLSFRIPRGDRGRVIWRTVFEVAAMVFFLTALVNMAIANATAILSALPLTVTLAAALVFREPLGWRRLTAVGVGFAGVMMIVQPGTDGFNAYSLFALVAVLLITGREMATRSFSAEVPSSTVAVITAAAVCVFGGVASAFEPWAPIGWREAGLISLASVFIIGGYVFSILVMRVGQVGFTAPFRYTSLVFALVLGLAVFGEWPNALALCGAAVVMGTGIYTLLRERALRRAARHERDGAAHG</sequence>
<protein>
    <submittedName>
        <fullName evidence="8">Membrane protein, putative</fullName>
    </submittedName>
</protein>
<dbReference type="InterPro" id="IPR037185">
    <property type="entry name" value="EmrE-like"/>
</dbReference>
<feature type="transmembrane region" description="Helical" evidence="6">
    <location>
        <begin position="264"/>
        <end position="282"/>
    </location>
</feature>
<dbReference type="OrthoDB" id="7165334at2"/>
<accession>W8SN61</accession>
<organism evidence="8 9">
    <name type="scientific">Roseicyclus elongatus DSM 19469</name>
    <dbReference type="NCBI Taxonomy" id="1294273"/>
    <lineage>
        <taxon>Bacteria</taxon>
        <taxon>Pseudomonadati</taxon>
        <taxon>Pseudomonadota</taxon>
        <taxon>Alphaproteobacteria</taxon>
        <taxon>Rhodobacterales</taxon>
        <taxon>Roseobacteraceae</taxon>
        <taxon>Roseicyclus</taxon>
    </lineage>
</organism>
<evidence type="ECO:0000256" key="6">
    <source>
        <dbReference type="SAM" id="Phobius"/>
    </source>
</evidence>
<gene>
    <name evidence="8" type="ORF">roselon_01548</name>
</gene>
<dbReference type="HOGENOM" id="CLU_032828_2_0_5"/>
<feature type="transmembrane region" description="Helical" evidence="6">
    <location>
        <begin position="127"/>
        <end position="144"/>
    </location>
</feature>
<feature type="transmembrane region" description="Helical" evidence="6">
    <location>
        <begin position="180"/>
        <end position="199"/>
    </location>
</feature>
<dbReference type="AlphaFoldDB" id="W8SN61"/>
<dbReference type="Pfam" id="PF00892">
    <property type="entry name" value="EamA"/>
    <property type="match status" value="1"/>
</dbReference>
<keyword evidence="9" id="KW-1185">Reference proteome</keyword>
<evidence type="ECO:0000313" key="9">
    <source>
        <dbReference type="Proteomes" id="UP000019593"/>
    </source>
</evidence>
<evidence type="ECO:0000313" key="8">
    <source>
        <dbReference type="EMBL" id="AHM03930.1"/>
    </source>
</evidence>
<evidence type="ECO:0000256" key="4">
    <source>
        <dbReference type="ARBA" id="ARBA00022989"/>
    </source>
</evidence>
<dbReference type="Proteomes" id="UP000019593">
    <property type="component" value="Chromosome"/>
</dbReference>
<feature type="transmembrane region" description="Helical" evidence="6">
    <location>
        <begin position="37"/>
        <end position="61"/>
    </location>
</feature>
<evidence type="ECO:0000256" key="1">
    <source>
        <dbReference type="ARBA" id="ARBA00004141"/>
    </source>
</evidence>
<evidence type="ECO:0000256" key="2">
    <source>
        <dbReference type="ARBA" id="ARBA00009853"/>
    </source>
</evidence>
<feature type="transmembrane region" description="Helical" evidence="6">
    <location>
        <begin position="150"/>
        <end position="168"/>
    </location>
</feature>
<proteinExistence type="inferred from homology"/>
<dbReference type="EMBL" id="CP004372">
    <property type="protein sequence ID" value="AHM03930.1"/>
    <property type="molecule type" value="Genomic_DNA"/>
</dbReference>
<comment type="similarity">
    <text evidence="2">Belongs to the drug/metabolite transporter (DMT) superfamily. 10 TMS drug/metabolite exporter (DME) (TC 2.A.7.3) family.</text>
</comment>
<feature type="transmembrane region" description="Helical" evidence="6">
    <location>
        <begin position="98"/>
        <end position="118"/>
    </location>
</feature>
<keyword evidence="4 6" id="KW-1133">Transmembrane helix</keyword>
<dbReference type="SUPFAM" id="SSF103481">
    <property type="entry name" value="Multidrug resistance efflux transporter EmrE"/>
    <property type="match status" value="2"/>
</dbReference>
<dbReference type="GO" id="GO:0016020">
    <property type="term" value="C:membrane"/>
    <property type="evidence" value="ECO:0007669"/>
    <property type="project" value="UniProtKB-SubCell"/>
</dbReference>
<feature type="domain" description="EamA" evidence="7">
    <location>
        <begin position="8"/>
        <end position="141"/>
    </location>
</feature>
<feature type="transmembrane region" description="Helical" evidence="6">
    <location>
        <begin position="242"/>
        <end position="258"/>
    </location>
</feature>
<dbReference type="RefSeq" id="WP_025311762.1">
    <property type="nucleotide sequence ID" value="NZ_CP004372.1"/>
</dbReference>
<dbReference type="eggNOG" id="COG0697">
    <property type="taxonomic scope" value="Bacteria"/>
</dbReference>
<keyword evidence="3 6" id="KW-0812">Transmembrane</keyword>
<evidence type="ECO:0000256" key="3">
    <source>
        <dbReference type="ARBA" id="ARBA00022692"/>
    </source>
</evidence>
<dbReference type="KEGG" id="red:roselon_01548"/>
<feature type="transmembrane region" description="Helical" evidence="6">
    <location>
        <begin position="211"/>
        <end position="230"/>
    </location>
</feature>
<dbReference type="PANTHER" id="PTHR22911">
    <property type="entry name" value="ACYL-MALONYL CONDENSING ENZYME-RELATED"/>
    <property type="match status" value="1"/>
</dbReference>
<evidence type="ECO:0000256" key="5">
    <source>
        <dbReference type="ARBA" id="ARBA00023136"/>
    </source>
</evidence>
<dbReference type="InterPro" id="IPR000620">
    <property type="entry name" value="EamA_dom"/>
</dbReference>
<name>W8SN61_9RHOB</name>
<dbReference type="PANTHER" id="PTHR22911:SF6">
    <property type="entry name" value="SOLUTE CARRIER FAMILY 35 MEMBER G1"/>
    <property type="match status" value="1"/>
</dbReference>
<comment type="subcellular location">
    <subcellularLocation>
        <location evidence="1">Membrane</location>
        <topology evidence="1">Multi-pass membrane protein</topology>
    </subcellularLocation>
</comment>
<evidence type="ECO:0000259" key="7">
    <source>
        <dbReference type="Pfam" id="PF00892"/>
    </source>
</evidence>
<reference evidence="8 9" key="1">
    <citation type="submission" date="2013-03" db="EMBL/GenBank/DDBJ databases">
        <authorList>
            <person name="Fiebig A."/>
            <person name="Goeker M."/>
            <person name="Klenk H.-P.P."/>
        </authorList>
    </citation>
    <scope>NUCLEOTIDE SEQUENCE [LARGE SCALE GENOMIC DNA]</scope>
    <source>
        <strain evidence="9">DSM 19469</strain>
    </source>
</reference>
<dbReference type="STRING" id="1294273.roselon_01548"/>